<name>A0A0F9JQU0_9ZZZZ</name>
<accession>A0A0F9JQU0</accession>
<dbReference type="EMBL" id="LAZR01017226">
    <property type="protein sequence ID" value="KKM01328.1"/>
    <property type="molecule type" value="Genomic_DNA"/>
</dbReference>
<comment type="caution">
    <text evidence="1">The sequence shown here is derived from an EMBL/GenBank/DDBJ whole genome shotgun (WGS) entry which is preliminary data.</text>
</comment>
<reference evidence="1" key="1">
    <citation type="journal article" date="2015" name="Nature">
        <title>Complex archaea that bridge the gap between prokaryotes and eukaryotes.</title>
        <authorList>
            <person name="Spang A."/>
            <person name="Saw J.H."/>
            <person name="Jorgensen S.L."/>
            <person name="Zaremba-Niedzwiedzka K."/>
            <person name="Martijn J."/>
            <person name="Lind A.E."/>
            <person name="van Eijk R."/>
            <person name="Schleper C."/>
            <person name="Guy L."/>
            <person name="Ettema T.J."/>
        </authorList>
    </citation>
    <scope>NUCLEOTIDE SEQUENCE</scope>
</reference>
<proteinExistence type="predicted"/>
<gene>
    <name evidence="1" type="ORF">LCGC14_1795530</name>
</gene>
<sequence>MRTKIWYSVQSGGDGSAYPIFMESEELAKIDQEFSLHTDSNDWAESCEGCITLESDTDIKVCDGIETVESLIAEVDDNYDADDDTRPTKRYNALLALREKAKK</sequence>
<organism evidence="1">
    <name type="scientific">marine sediment metagenome</name>
    <dbReference type="NCBI Taxonomy" id="412755"/>
    <lineage>
        <taxon>unclassified sequences</taxon>
        <taxon>metagenomes</taxon>
        <taxon>ecological metagenomes</taxon>
    </lineage>
</organism>
<protein>
    <submittedName>
        <fullName evidence="1">Uncharacterized protein</fullName>
    </submittedName>
</protein>
<dbReference type="AlphaFoldDB" id="A0A0F9JQU0"/>
<evidence type="ECO:0000313" key="1">
    <source>
        <dbReference type="EMBL" id="KKM01328.1"/>
    </source>
</evidence>